<dbReference type="Proteomes" id="UP000709295">
    <property type="component" value="Unassembled WGS sequence"/>
</dbReference>
<protein>
    <submittedName>
        <fullName evidence="2">Uncharacterized protein</fullName>
    </submittedName>
</protein>
<feature type="compositionally biased region" description="Basic and acidic residues" evidence="1">
    <location>
        <begin position="76"/>
        <end position="88"/>
    </location>
</feature>
<accession>A0A8J5MCL0</accession>
<evidence type="ECO:0000313" key="3">
    <source>
        <dbReference type="Proteomes" id="UP000709295"/>
    </source>
</evidence>
<evidence type="ECO:0000313" key="2">
    <source>
        <dbReference type="EMBL" id="KAG6946110.1"/>
    </source>
</evidence>
<gene>
    <name evidence="2" type="ORF">JG688_00016203</name>
</gene>
<dbReference type="InterPro" id="IPR052727">
    <property type="entry name" value="Rab4/Rab5_effector"/>
</dbReference>
<dbReference type="PANTHER" id="PTHR13510:SF44">
    <property type="entry name" value="RABENOSYN-5"/>
    <property type="match status" value="1"/>
</dbReference>
<comment type="caution">
    <text evidence="2">The sequence shown here is derived from an EMBL/GenBank/DDBJ whole genome shotgun (WGS) entry which is preliminary data.</text>
</comment>
<keyword evidence="3" id="KW-1185">Reference proteome</keyword>
<evidence type="ECO:0000256" key="1">
    <source>
        <dbReference type="SAM" id="MobiDB-lite"/>
    </source>
</evidence>
<name>A0A8J5MCL0_9STRA</name>
<feature type="region of interest" description="Disordered" evidence="1">
    <location>
        <begin position="42"/>
        <end position="88"/>
    </location>
</feature>
<dbReference type="EMBL" id="JAENGY010001943">
    <property type="protein sequence ID" value="KAG6946110.1"/>
    <property type="molecule type" value="Genomic_DNA"/>
</dbReference>
<dbReference type="AlphaFoldDB" id="A0A8J5MCL0"/>
<reference evidence="2" key="1">
    <citation type="submission" date="2021-01" db="EMBL/GenBank/DDBJ databases">
        <title>Phytophthora aleatoria, a newly-described species from Pinus radiata is distinct from Phytophthora cactorum isolates based on comparative genomics.</title>
        <authorList>
            <person name="Mcdougal R."/>
            <person name="Panda P."/>
            <person name="Williams N."/>
            <person name="Studholme D.J."/>
        </authorList>
    </citation>
    <scope>NUCLEOTIDE SEQUENCE</scope>
    <source>
        <strain evidence="2">NZFS 4037</strain>
    </source>
</reference>
<proteinExistence type="predicted"/>
<organism evidence="2 3">
    <name type="scientific">Phytophthora aleatoria</name>
    <dbReference type="NCBI Taxonomy" id="2496075"/>
    <lineage>
        <taxon>Eukaryota</taxon>
        <taxon>Sar</taxon>
        <taxon>Stramenopiles</taxon>
        <taxon>Oomycota</taxon>
        <taxon>Peronosporomycetes</taxon>
        <taxon>Peronosporales</taxon>
        <taxon>Peronosporaceae</taxon>
        <taxon>Phytophthora</taxon>
    </lineage>
</organism>
<sequence length="226" mass="25958">MEAGEGYRGHIPFHPLQLTFAEQERCQELTLQRLDRTLRNYDERGVTTRGSPRHHSNQDSARRKRHKTQSNASLYSERDHSGRRDLHMPGDNWENPAVLLAVGTIQASLDDVMFGLTTQTFGTCVSVRRQLRHMTDFIILSASGIITRANGDRIGYDLEQDGTVDVYIQVYVETMGHILDTIVMNAMWIALLGFWEAPRLAEDKKLQWCILNRQAEKTQSRSRWSS</sequence>
<dbReference type="PANTHER" id="PTHR13510">
    <property type="entry name" value="FYVE-FINGER-CONTAINING RAB5 EFFECTOR PROTEIN RABENOSYN-5-RELATED"/>
    <property type="match status" value="1"/>
</dbReference>